<comment type="caution">
    <text evidence="1">The sequence shown here is derived from an EMBL/GenBank/DDBJ whole genome shotgun (WGS) entry which is preliminary data.</text>
</comment>
<dbReference type="Proteomes" id="UP001595789">
    <property type="component" value="Unassembled WGS sequence"/>
</dbReference>
<evidence type="ECO:0008006" key="3">
    <source>
        <dbReference type="Google" id="ProtNLM"/>
    </source>
</evidence>
<evidence type="ECO:0000313" key="2">
    <source>
        <dbReference type="Proteomes" id="UP001595789"/>
    </source>
</evidence>
<protein>
    <recommendedName>
        <fullName evidence="3">Carboxypeptidase regulatory-like domain-containing protein</fullName>
    </recommendedName>
</protein>
<evidence type="ECO:0000313" key="1">
    <source>
        <dbReference type="EMBL" id="MFC4211846.1"/>
    </source>
</evidence>
<reference evidence="2" key="1">
    <citation type="journal article" date="2019" name="Int. J. Syst. Evol. Microbiol.">
        <title>The Global Catalogue of Microorganisms (GCM) 10K type strain sequencing project: providing services to taxonomists for standard genome sequencing and annotation.</title>
        <authorList>
            <consortium name="The Broad Institute Genomics Platform"/>
            <consortium name="The Broad Institute Genome Sequencing Center for Infectious Disease"/>
            <person name="Wu L."/>
            <person name="Ma J."/>
        </authorList>
    </citation>
    <scope>NUCLEOTIDE SEQUENCE [LARGE SCALE GENOMIC DNA]</scope>
    <source>
        <strain evidence="2">CCM 8691</strain>
    </source>
</reference>
<keyword evidence="2" id="KW-1185">Reference proteome</keyword>
<dbReference type="EMBL" id="JBHSBW010000011">
    <property type="protein sequence ID" value="MFC4211846.1"/>
    <property type="molecule type" value="Genomic_DNA"/>
</dbReference>
<proteinExistence type="predicted"/>
<organism evidence="1 2">
    <name type="scientific">Pedobacter lithocola</name>
    <dbReference type="NCBI Taxonomy" id="1908239"/>
    <lineage>
        <taxon>Bacteria</taxon>
        <taxon>Pseudomonadati</taxon>
        <taxon>Bacteroidota</taxon>
        <taxon>Sphingobacteriia</taxon>
        <taxon>Sphingobacteriales</taxon>
        <taxon>Sphingobacteriaceae</taxon>
        <taxon>Pedobacter</taxon>
    </lineage>
</organism>
<name>A0ABV8PDR7_9SPHI</name>
<accession>A0ABV8PDR7</accession>
<gene>
    <name evidence="1" type="ORF">ACFOWA_11670</name>
</gene>
<dbReference type="RefSeq" id="WP_378985296.1">
    <property type="nucleotide sequence ID" value="NZ_JBHSBW010000011.1"/>
</dbReference>
<dbReference type="PROSITE" id="PS51257">
    <property type="entry name" value="PROKAR_LIPOPROTEIN"/>
    <property type="match status" value="1"/>
</dbReference>
<sequence length="255" mass="29299">MKKINLLLIISALISSCTTRIERPKLTGIIVDEQGVPVDSCMVGETFTDKNGRFELSEITHKGLVSFFGKNPIFIYEEIIKNGYEKRVLSTKSGRGGVSAGRIWDMDTIRLRKINTDFSTIKLKYIWLAGISKNLDTVFLTKKGQEYDEAKIDLISNKCDTYSRGYYYLGIDNLPKNVFERHIELNLTAKILKIKRVLIYGNTITSEKTKYDTIYTQGKWKQENKTISFQTNLPEINGVYNVVDFNYDSMQLVRK</sequence>